<gene>
    <name evidence="1" type="ORF">L1F29_26725</name>
</gene>
<dbReference type="Proteomes" id="UP001057877">
    <property type="component" value="Chromosome"/>
</dbReference>
<proteinExistence type="predicted"/>
<dbReference type="EMBL" id="CP091430">
    <property type="protein sequence ID" value="UVI29005.1"/>
    <property type="molecule type" value="Genomic_DNA"/>
</dbReference>
<protein>
    <submittedName>
        <fullName evidence="1">Uncharacterized protein</fullName>
    </submittedName>
</protein>
<organism evidence="1 2">
    <name type="scientific">Paenibacillus spongiae</name>
    <dbReference type="NCBI Taxonomy" id="2909671"/>
    <lineage>
        <taxon>Bacteria</taxon>
        <taxon>Bacillati</taxon>
        <taxon>Bacillota</taxon>
        <taxon>Bacilli</taxon>
        <taxon>Bacillales</taxon>
        <taxon>Paenibacillaceae</taxon>
        <taxon>Paenibacillus</taxon>
    </lineage>
</organism>
<evidence type="ECO:0000313" key="2">
    <source>
        <dbReference type="Proteomes" id="UP001057877"/>
    </source>
</evidence>
<reference evidence="1" key="1">
    <citation type="submission" date="2022-01" db="EMBL/GenBank/DDBJ databases">
        <title>Paenibacillus spongiae sp. nov., isolated from marine sponge.</title>
        <authorList>
            <person name="Li Z."/>
            <person name="Zhang M."/>
        </authorList>
    </citation>
    <scope>NUCLEOTIDE SEQUENCE</scope>
    <source>
        <strain evidence="1">PHS-Z3</strain>
    </source>
</reference>
<evidence type="ECO:0000313" key="1">
    <source>
        <dbReference type="EMBL" id="UVI29005.1"/>
    </source>
</evidence>
<keyword evidence="2" id="KW-1185">Reference proteome</keyword>
<sequence length="129" mass="14598">MLEPSKHLVRWTCYGPVEASGTPEMLRPSKYPVRRTCYGRRSIRYAGHATAVEASGTPDMLRPSKHPVRRTCYGRRSIRYAGHARTVEASGTLDMYPNCKLDQIGPINYLLIAMAQLRGQAVYRLLDFP</sequence>
<accession>A0ABY5S881</accession>
<name>A0ABY5S881_9BACL</name>
<dbReference type="RefSeq" id="WP_258385092.1">
    <property type="nucleotide sequence ID" value="NZ_CP091430.1"/>
</dbReference>